<evidence type="ECO:0000313" key="2">
    <source>
        <dbReference type="EMBL" id="WWD81814.1"/>
    </source>
</evidence>
<name>A0ABZ2EQF5_9FIRM</name>
<proteinExistence type="predicted"/>
<dbReference type="Proteomes" id="UP001348492">
    <property type="component" value="Chromosome"/>
</dbReference>
<keyword evidence="3" id="KW-1185">Reference proteome</keyword>
<dbReference type="EMBL" id="CP117523">
    <property type="protein sequence ID" value="WWD81813.1"/>
    <property type="molecule type" value="Genomic_DNA"/>
</dbReference>
<gene>
    <name evidence="1" type="ORF">TEGL_01710</name>
    <name evidence="2" type="ORF">TEGL_01750</name>
</gene>
<reference evidence="2" key="2">
    <citation type="submission" date="2023-02" db="EMBL/GenBank/DDBJ databases">
        <authorList>
            <person name="Boeer T."/>
            <person name="Daniel R."/>
            <person name="Poehlein A."/>
        </authorList>
    </citation>
    <scope>NUCLEOTIDE SEQUENCE</scope>
    <source>
        <strain evidence="2">DSM 1288</strain>
    </source>
</reference>
<reference evidence="2 3" key="1">
    <citation type="journal article" date="2023" name="PLoS ONE">
        <title>Genome-based metabolic and phylogenomic analysis of three Terrisporobacter species.</title>
        <authorList>
            <person name="Boer T."/>
            <person name="Bengelsdorf F.R."/>
            <person name="Bomeke M."/>
            <person name="Daniel R."/>
            <person name="Poehlein A."/>
        </authorList>
    </citation>
    <scope>NUCLEOTIDE SEQUENCE [LARGE SCALE GENOMIC DNA]</scope>
    <source>
        <strain evidence="2 3">DSM 1288</strain>
    </source>
</reference>
<evidence type="ECO:0000313" key="1">
    <source>
        <dbReference type="EMBL" id="WWD81813.1"/>
    </source>
</evidence>
<dbReference type="EMBL" id="CP117523">
    <property type="protein sequence ID" value="WWD81814.1"/>
    <property type="molecule type" value="Genomic_DNA"/>
</dbReference>
<protein>
    <submittedName>
        <fullName evidence="2">Uncharacterized protein</fullName>
    </submittedName>
</protein>
<evidence type="ECO:0000313" key="3">
    <source>
        <dbReference type="Proteomes" id="UP001348492"/>
    </source>
</evidence>
<sequence length="32" mass="3996">MNNNIKYFEFIKMELRYLKLINIGKELFFIVI</sequence>
<organism evidence="2 3">
    <name type="scientific">Terrisporobacter glycolicus ATCC 14880 = DSM 1288</name>
    <dbReference type="NCBI Taxonomy" id="1121315"/>
    <lineage>
        <taxon>Bacteria</taxon>
        <taxon>Bacillati</taxon>
        <taxon>Bacillota</taxon>
        <taxon>Clostridia</taxon>
        <taxon>Peptostreptococcales</taxon>
        <taxon>Peptostreptococcaceae</taxon>
        <taxon>Terrisporobacter</taxon>
    </lineage>
</organism>
<accession>A0ABZ2EQF5</accession>